<sequence length="290" mass="33723">MLSGSQVIRIKTFVLSVVIITSIVTSLQVYYTFTYPTNEEKVYYHVTRTSPMTTNRYLRLNGNDYVQDLPNKTILAGVCYGKSRHSSVLVDLGIPMRLVAGLGKDRGIVTFVGWKGYPGHTRYRLTPGGNTVNQLSTKFVVEPRSYSTTLRHISDLTLGGHYFPKHCQSKWRIAVIVPFRRREQHLILFLDNIIRFLQLQKIAFTIFVIEQTDPELFNRAALMNIGYLEVRRLGRYDCFIYHDVDLIPEDLTNFYGCAKKPRHLAATRSITNYRQITNDEIFWRRLHHVW</sequence>
<reference evidence="3" key="1">
    <citation type="journal article" date="2023" name="Mol. Biol. Evol.">
        <title>Third-Generation Sequencing Reveals the Adaptive Role of the Epigenome in Three Deep-Sea Polychaetes.</title>
        <authorList>
            <person name="Perez M."/>
            <person name="Aroh O."/>
            <person name="Sun Y."/>
            <person name="Lan Y."/>
            <person name="Juniper S.K."/>
            <person name="Young C.R."/>
            <person name="Angers B."/>
            <person name="Qian P.Y."/>
        </authorList>
    </citation>
    <scope>NUCLEOTIDE SEQUENCE</scope>
    <source>
        <strain evidence="3">P08H-3</strain>
    </source>
</reference>
<dbReference type="Pfam" id="PF13733">
    <property type="entry name" value="Glyco_transf_7N"/>
    <property type="match status" value="1"/>
</dbReference>
<organism evidence="3 4">
    <name type="scientific">Paralvinella palmiformis</name>
    <dbReference type="NCBI Taxonomy" id="53620"/>
    <lineage>
        <taxon>Eukaryota</taxon>
        <taxon>Metazoa</taxon>
        <taxon>Spiralia</taxon>
        <taxon>Lophotrochozoa</taxon>
        <taxon>Annelida</taxon>
        <taxon>Polychaeta</taxon>
        <taxon>Sedentaria</taxon>
        <taxon>Canalipalpata</taxon>
        <taxon>Terebellida</taxon>
        <taxon>Terebelliformia</taxon>
        <taxon>Alvinellidae</taxon>
        <taxon>Paralvinella</taxon>
    </lineage>
</organism>
<dbReference type="GO" id="GO:0005794">
    <property type="term" value="C:Golgi apparatus"/>
    <property type="evidence" value="ECO:0007669"/>
    <property type="project" value="TreeGrafter"/>
</dbReference>
<evidence type="ECO:0000256" key="1">
    <source>
        <dbReference type="SAM" id="Phobius"/>
    </source>
</evidence>
<keyword evidence="1" id="KW-0472">Membrane</keyword>
<dbReference type="Gene3D" id="3.90.550.10">
    <property type="entry name" value="Spore Coat Polysaccharide Biosynthesis Protein SpsA, Chain A"/>
    <property type="match status" value="1"/>
</dbReference>
<keyword evidence="1" id="KW-0812">Transmembrane</keyword>
<accession>A0AAD9MW85</accession>
<dbReference type="InterPro" id="IPR029044">
    <property type="entry name" value="Nucleotide-diphossugar_trans"/>
</dbReference>
<dbReference type="InterPro" id="IPR003859">
    <property type="entry name" value="Galactosyl_T"/>
</dbReference>
<evidence type="ECO:0000259" key="2">
    <source>
        <dbReference type="Pfam" id="PF13733"/>
    </source>
</evidence>
<evidence type="ECO:0000313" key="4">
    <source>
        <dbReference type="Proteomes" id="UP001208570"/>
    </source>
</evidence>
<gene>
    <name evidence="3" type="ORF">LSH36_627g01026</name>
</gene>
<dbReference type="PANTHER" id="PTHR19300">
    <property type="entry name" value="BETA-1,4-GALACTOSYLTRANSFERASE"/>
    <property type="match status" value="1"/>
</dbReference>
<evidence type="ECO:0000313" key="3">
    <source>
        <dbReference type="EMBL" id="KAK2146171.1"/>
    </source>
</evidence>
<keyword evidence="4" id="KW-1185">Reference proteome</keyword>
<dbReference type="PANTHER" id="PTHR19300:SF57">
    <property type="entry name" value="BETA-1,4-N-ACETYLGALACTOSAMINYLTRANSFERASE"/>
    <property type="match status" value="1"/>
</dbReference>
<dbReference type="EMBL" id="JAODUP010000627">
    <property type="protein sequence ID" value="KAK2146171.1"/>
    <property type="molecule type" value="Genomic_DNA"/>
</dbReference>
<comment type="caution">
    <text evidence="3">The sequence shown here is derived from an EMBL/GenBank/DDBJ whole genome shotgun (WGS) entry which is preliminary data.</text>
</comment>
<feature type="domain" description="Galactosyltransferase N-terminal" evidence="2">
    <location>
        <begin position="144"/>
        <end position="257"/>
    </location>
</feature>
<dbReference type="Proteomes" id="UP001208570">
    <property type="component" value="Unassembled WGS sequence"/>
</dbReference>
<dbReference type="PRINTS" id="PR02050">
    <property type="entry name" value="B14GALTRFASE"/>
</dbReference>
<proteinExistence type="predicted"/>
<dbReference type="AlphaFoldDB" id="A0AAD9MW85"/>
<dbReference type="GO" id="GO:0008378">
    <property type="term" value="F:galactosyltransferase activity"/>
    <property type="evidence" value="ECO:0007669"/>
    <property type="project" value="TreeGrafter"/>
</dbReference>
<dbReference type="SUPFAM" id="SSF53448">
    <property type="entry name" value="Nucleotide-diphospho-sugar transferases"/>
    <property type="match status" value="1"/>
</dbReference>
<protein>
    <recommendedName>
        <fullName evidence="2">Galactosyltransferase N-terminal domain-containing protein</fullName>
    </recommendedName>
</protein>
<keyword evidence="1" id="KW-1133">Transmembrane helix</keyword>
<feature type="transmembrane region" description="Helical" evidence="1">
    <location>
        <begin position="12"/>
        <end position="31"/>
    </location>
</feature>
<dbReference type="GO" id="GO:0005975">
    <property type="term" value="P:carbohydrate metabolic process"/>
    <property type="evidence" value="ECO:0007669"/>
    <property type="project" value="InterPro"/>
</dbReference>
<name>A0AAD9MW85_9ANNE</name>
<dbReference type="InterPro" id="IPR027995">
    <property type="entry name" value="Galactosyl_T_N"/>
</dbReference>